<evidence type="ECO:0000313" key="8">
    <source>
        <dbReference type="Proteomes" id="UP000288279"/>
    </source>
</evidence>
<feature type="binding site" evidence="5">
    <location>
        <position position="44"/>
    </location>
    <ligand>
        <name>phosphate</name>
        <dbReference type="ChEBI" id="CHEBI:43474"/>
        <note>ligand shared between dimeric partners</note>
    </ligand>
</feature>
<dbReference type="GO" id="GO:0004731">
    <property type="term" value="F:purine-nucleoside phosphorylase activity"/>
    <property type="evidence" value="ECO:0007669"/>
    <property type="project" value="UniProtKB-UniRule"/>
</dbReference>
<dbReference type="HAMAP" id="MF_01627">
    <property type="entry name" value="Pur_nucleosid_phosp"/>
    <property type="match status" value="1"/>
</dbReference>
<dbReference type="RefSeq" id="WP_126828769.1">
    <property type="nucleotide sequence ID" value="NZ_PIQG01000006.1"/>
</dbReference>
<feature type="site" description="Important for catalytic activity" evidence="5">
    <location>
        <position position="218"/>
    </location>
</feature>
<comment type="subunit">
    <text evidence="5">Homohexamer; trimer of homodimers.</text>
</comment>
<dbReference type="InterPro" id="IPR035994">
    <property type="entry name" value="Nucleoside_phosphorylase_sf"/>
</dbReference>
<dbReference type="EMBL" id="PIQG01000006">
    <property type="protein sequence ID" value="RUO75549.1"/>
    <property type="molecule type" value="Genomic_DNA"/>
</dbReference>
<feature type="binding site" description="in other chain" evidence="5">
    <location>
        <begin position="204"/>
        <end position="205"/>
    </location>
    <ligand>
        <name>a purine D-ribonucleoside</name>
        <dbReference type="ChEBI" id="CHEBI:142355"/>
        <note>ligand shared between dimeric partners</note>
    </ligand>
</feature>
<comment type="catalytic activity">
    <reaction evidence="5">
        <text>a purine 2'-deoxy-D-ribonucleoside + phosphate = a purine nucleobase + 2-deoxy-alpha-D-ribose 1-phosphate</text>
        <dbReference type="Rhea" id="RHEA:36431"/>
        <dbReference type="ChEBI" id="CHEBI:26386"/>
        <dbReference type="ChEBI" id="CHEBI:43474"/>
        <dbReference type="ChEBI" id="CHEBI:57259"/>
        <dbReference type="ChEBI" id="CHEBI:142361"/>
        <dbReference type="EC" id="2.4.2.1"/>
    </reaction>
</comment>
<dbReference type="GO" id="GO:0006152">
    <property type="term" value="P:purine nucleoside catabolic process"/>
    <property type="evidence" value="ECO:0007669"/>
    <property type="project" value="TreeGrafter"/>
</dbReference>
<dbReference type="PANTHER" id="PTHR43691">
    <property type="entry name" value="URIDINE PHOSPHORYLASE"/>
    <property type="match status" value="1"/>
</dbReference>
<sequence>MATPHIDAAHGAFAEICLMPGDPLRAKFIADSYLEQVECVTSVRNMFGFTGYYQGRRVSVMGSGMGIPSSAIYYHELMAYYGVETIIRVGTCGATLGAVNLNDIIFAQGACTDSTFNRNRFGGLDYAAIANFELLQIATARAAEYTSQFHVGNIFTTDRFYDADPNLNTLFERYRLLGVDMESAGLYSIAAEHGKRALSILTVSDHLIRGEHASAEQRQVGYQTMLKIALDTCLEL</sequence>
<gene>
    <name evidence="5 7" type="primary">deoD</name>
    <name evidence="7" type="ORF">CWI83_10485</name>
</gene>
<dbReference type="SUPFAM" id="SSF53167">
    <property type="entry name" value="Purine and uridine phosphorylases"/>
    <property type="match status" value="1"/>
</dbReference>
<dbReference type="NCBIfam" id="NF004489">
    <property type="entry name" value="PRK05819.1"/>
    <property type="match status" value="1"/>
</dbReference>
<evidence type="ECO:0000313" key="7">
    <source>
        <dbReference type="EMBL" id="RUO75549.1"/>
    </source>
</evidence>
<dbReference type="NCBIfam" id="TIGR00107">
    <property type="entry name" value="deoD"/>
    <property type="match status" value="1"/>
</dbReference>
<evidence type="ECO:0000256" key="5">
    <source>
        <dbReference type="HAMAP-Rule" id="MF_01627"/>
    </source>
</evidence>
<dbReference type="PANTHER" id="PTHR43691:SF11">
    <property type="entry name" value="FI09636P-RELATED"/>
    <property type="match status" value="1"/>
</dbReference>
<evidence type="ECO:0000256" key="1">
    <source>
        <dbReference type="ARBA" id="ARBA00010456"/>
    </source>
</evidence>
<reference evidence="7 8" key="1">
    <citation type="journal article" date="2011" name="Front. Microbiol.">
        <title>Genomic signatures of strain selection and enhancement in Bacillus atrophaeus var. globigii, a historical biowarfare simulant.</title>
        <authorList>
            <person name="Gibbons H.S."/>
            <person name="Broomall S.M."/>
            <person name="McNew L.A."/>
            <person name="Daligault H."/>
            <person name="Chapman C."/>
            <person name="Bruce D."/>
            <person name="Karavis M."/>
            <person name="Krepps M."/>
            <person name="McGregor P.A."/>
            <person name="Hong C."/>
            <person name="Park K.H."/>
            <person name="Akmal A."/>
            <person name="Feldman A."/>
            <person name="Lin J.S."/>
            <person name="Chang W.E."/>
            <person name="Higgs B.W."/>
            <person name="Demirev P."/>
            <person name="Lindquist J."/>
            <person name="Liem A."/>
            <person name="Fochler E."/>
            <person name="Read T.D."/>
            <person name="Tapia R."/>
            <person name="Johnson S."/>
            <person name="Bishop-Lilly K.A."/>
            <person name="Detter C."/>
            <person name="Han C."/>
            <person name="Sozhamannan S."/>
            <person name="Rosenzweig C.N."/>
            <person name="Skowronski E.W."/>
        </authorList>
    </citation>
    <scope>NUCLEOTIDE SEQUENCE [LARGE SCALE GENOMIC DNA]</scope>
    <source>
        <strain evidence="7 8">PIT1</strain>
    </source>
</reference>
<accession>A0A432ZCB2</accession>
<feature type="domain" description="Nucleoside phosphorylase" evidence="6">
    <location>
        <begin position="16"/>
        <end position="217"/>
    </location>
</feature>
<dbReference type="Proteomes" id="UP000288279">
    <property type="component" value="Unassembled WGS sequence"/>
</dbReference>
<comment type="similarity">
    <text evidence="1 5">Belongs to the PNP/UDP phosphorylase family.</text>
</comment>
<keyword evidence="2 5" id="KW-0328">Glycosyltransferase</keyword>
<dbReference type="EC" id="2.4.2.1" evidence="5"/>
<evidence type="ECO:0000256" key="2">
    <source>
        <dbReference type="ARBA" id="ARBA00022676"/>
    </source>
</evidence>
<comment type="catalytic activity">
    <reaction evidence="4">
        <text>uridine + phosphate = alpha-D-ribose 1-phosphate + uracil</text>
        <dbReference type="Rhea" id="RHEA:24388"/>
        <dbReference type="ChEBI" id="CHEBI:16704"/>
        <dbReference type="ChEBI" id="CHEBI:17568"/>
        <dbReference type="ChEBI" id="CHEBI:43474"/>
        <dbReference type="ChEBI" id="CHEBI:57720"/>
        <dbReference type="EC" id="2.4.2.3"/>
    </reaction>
</comment>
<name>A0A432ZCB2_9GAMM</name>
<dbReference type="Pfam" id="PF01048">
    <property type="entry name" value="PNP_UDP_1"/>
    <property type="match status" value="1"/>
</dbReference>
<dbReference type="AlphaFoldDB" id="A0A432ZCB2"/>
<feature type="binding site" evidence="5">
    <location>
        <position position="5"/>
    </location>
    <ligand>
        <name>a purine D-ribonucleoside</name>
        <dbReference type="ChEBI" id="CHEBI:142355"/>
        <note>ligand shared between dimeric partners</note>
    </ligand>
</feature>
<dbReference type="CDD" id="cd09006">
    <property type="entry name" value="PNP_EcPNPI-like"/>
    <property type="match status" value="1"/>
</dbReference>
<comment type="catalytic activity">
    <reaction evidence="5">
        <text>a purine D-ribonucleoside + phosphate = a purine nucleobase + alpha-D-ribose 1-phosphate</text>
        <dbReference type="Rhea" id="RHEA:19805"/>
        <dbReference type="ChEBI" id="CHEBI:26386"/>
        <dbReference type="ChEBI" id="CHEBI:43474"/>
        <dbReference type="ChEBI" id="CHEBI:57720"/>
        <dbReference type="ChEBI" id="CHEBI:142355"/>
        <dbReference type="EC" id="2.4.2.1"/>
    </reaction>
</comment>
<comment type="caution">
    <text evidence="7">The sequence shown here is derived from an EMBL/GenBank/DDBJ whole genome shotgun (WGS) entry which is preliminary data.</text>
</comment>
<comment type="function">
    <text evidence="5">Catalyzes the reversible phosphorolytic breakdown of the N-glycosidic bond in the beta-(deoxy)ribonucleoside molecules, with the formation of the corresponding free purine bases and pentose-1-phosphate.</text>
</comment>
<feature type="binding site" description="in other chain" evidence="5">
    <location>
        <begin position="88"/>
        <end position="91"/>
    </location>
    <ligand>
        <name>phosphate</name>
        <dbReference type="ChEBI" id="CHEBI:43474"/>
        <note>ligand shared between dimeric partners</note>
    </ligand>
</feature>
<feature type="binding site" description="in other chain" evidence="5">
    <location>
        <position position="25"/>
    </location>
    <ligand>
        <name>phosphate</name>
        <dbReference type="ChEBI" id="CHEBI:43474"/>
        <note>ligand shared between dimeric partners</note>
    </ligand>
</feature>
<dbReference type="InterPro" id="IPR004402">
    <property type="entry name" value="DeoD-type"/>
</dbReference>
<feature type="binding site" description="in other chain" evidence="5">
    <location>
        <begin position="180"/>
        <end position="182"/>
    </location>
    <ligand>
        <name>a purine D-ribonucleoside</name>
        <dbReference type="ChEBI" id="CHEBI:142355"/>
        <note>ligand shared between dimeric partners</note>
    </ligand>
</feature>
<keyword evidence="3 5" id="KW-0808">Transferase</keyword>
<organism evidence="7 8">
    <name type="scientific">Pseudidiomarina taiwanensis</name>
    <dbReference type="NCBI Taxonomy" id="337250"/>
    <lineage>
        <taxon>Bacteria</taxon>
        <taxon>Pseudomonadati</taxon>
        <taxon>Pseudomonadota</taxon>
        <taxon>Gammaproteobacteria</taxon>
        <taxon>Alteromonadales</taxon>
        <taxon>Idiomarinaceae</taxon>
        <taxon>Pseudidiomarina</taxon>
    </lineage>
</organism>
<dbReference type="InterPro" id="IPR000845">
    <property type="entry name" value="Nucleoside_phosphorylase_d"/>
</dbReference>
<dbReference type="InterPro" id="IPR018016">
    <property type="entry name" value="Nucleoside_phosphorylase_CS"/>
</dbReference>
<dbReference type="Gene3D" id="3.40.50.1580">
    <property type="entry name" value="Nucleoside phosphorylase domain"/>
    <property type="match status" value="1"/>
</dbReference>
<feature type="binding site" description="in other chain" evidence="5">
    <location>
        <position position="21"/>
    </location>
    <ligand>
        <name>phosphate</name>
        <dbReference type="ChEBI" id="CHEBI:43474"/>
        <note>ligand shared between dimeric partners</note>
    </ligand>
</feature>
<feature type="active site" description="Proton donor" evidence="5">
    <location>
        <position position="205"/>
    </location>
</feature>
<evidence type="ECO:0000256" key="3">
    <source>
        <dbReference type="ARBA" id="ARBA00022679"/>
    </source>
</evidence>
<dbReference type="GO" id="GO:0004850">
    <property type="term" value="F:uridine phosphorylase activity"/>
    <property type="evidence" value="ECO:0007669"/>
    <property type="project" value="UniProtKB-EC"/>
</dbReference>
<evidence type="ECO:0000256" key="4">
    <source>
        <dbReference type="ARBA" id="ARBA00048447"/>
    </source>
</evidence>
<dbReference type="PROSITE" id="PS01232">
    <property type="entry name" value="PNP_UDP_1"/>
    <property type="match status" value="1"/>
</dbReference>
<dbReference type="GO" id="GO:0005829">
    <property type="term" value="C:cytosol"/>
    <property type="evidence" value="ECO:0007669"/>
    <property type="project" value="TreeGrafter"/>
</dbReference>
<protein>
    <recommendedName>
        <fullName evidence="5">Purine nucleoside phosphorylase DeoD-type</fullName>
        <shortName evidence="5">PNP</shortName>
        <ecNumber evidence="5">2.4.2.1</ecNumber>
    </recommendedName>
</protein>
<dbReference type="OrthoDB" id="9782889at2"/>
<evidence type="ECO:0000259" key="6">
    <source>
        <dbReference type="Pfam" id="PF01048"/>
    </source>
</evidence>
<proteinExistence type="inferred from homology"/>
<keyword evidence="8" id="KW-1185">Reference proteome</keyword>